<keyword evidence="1" id="KW-0378">Hydrolase</keyword>
<dbReference type="GO" id="GO:0016787">
    <property type="term" value="F:hydrolase activity"/>
    <property type="evidence" value="ECO:0007669"/>
    <property type="project" value="UniProtKB-KW"/>
</dbReference>
<evidence type="ECO:0000313" key="1">
    <source>
        <dbReference type="EMBL" id="PMP77704.1"/>
    </source>
</evidence>
<proteinExistence type="predicted"/>
<gene>
    <name evidence="1" type="ORF">C0184_11720</name>
</gene>
<comment type="caution">
    <text evidence="1">The sequence shown here is derived from an EMBL/GenBank/DDBJ whole genome shotgun (WGS) entry which is preliminary data.</text>
</comment>
<feature type="non-terminal residue" evidence="1">
    <location>
        <position position="47"/>
    </location>
</feature>
<dbReference type="Proteomes" id="UP000243376">
    <property type="component" value="Unassembled WGS sequence"/>
</dbReference>
<name>A0A2J6X1N0_9CHLR</name>
<accession>A0A2J6X1N0</accession>
<organism evidence="1 2">
    <name type="scientific">Chloroflexus aggregans</name>
    <dbReference type="NCBI Taxonomy" id="152260"/>
    <lineage>
        <taxon>Bacteria</taxon>
        <taxon>Bacillati</taxon>
        <taxon>Chloroflexota</taxon>
        <taxon>Chloroflexia</taxon>
        <taxon>Chloroflexales</taxon>
        <taxon>Chloroflexineae</taxon>
        <taxon>Chloroflexaceae</taxon>
        <taxon>Chloroflexus</taxon>
    </lineage>
</organism>
<dbReference type="EMBL" id="PNIQ01000788">
    <property type="protein sequence ID" value="PMP77704.1"/>
    <property type="molecule type" value="Genomic_DNA"/>
</dbReference>
<evidence type="ECO:0000313" key="2">
    <source>
        <dbReference type="Proteomes" id="UP000243376"/>
    </source>
</evidence>
<protein>
    <submittedName>
        <fullName evidence="1">Alpha/beta hydrolase</fullName>
    </submittedName>
</protein>
<sequence>MITHSAAAIYREIGGYGPRLIHIAPANGFPPEAYVPLAAGLAPLGRI</sequence>
<dbReference type="AlphaFoldDB" id="A0A2J6X1N0"/>
<reference evidence="1 2" key="1">
    <citation type="submission" date="2018-01" db="EMBL/GenBank/DDBJ databases">
        <title>Metagenomic assembled genomes from two thermal pools in the Uzon Caldera, Kamchatka, Russia.</title>
        <authorList>
            <person name="Wilkins L."/>
            <person name="Ettinger C."/>
        </authorList>
    </citation>
    <scope>NUCLEOTIDE SEQUENCE [LARGE SCALE GENOMIC DNA]</scope>
    <source>
        <strain evidence="1">ZAV-02</strain>
    </source>
</reference>